<dbReference type="AlphaFoldDB" id="A0A6M0IJZ1"/>
<accession>A0A6M0IJZ1</accession>
<dbReference type="RefSeq" id="WP_164038896.1">
    <property type="nucleotide sequence ID" value="NZ_JAAGNZ010000001.1"/>
</dbReference>
<dbReference type="EMBL" id="JAAGNZ010000001">
    <property type="protein sequence ID" value="NEU67935.1"/>
    <property type="molecule type" value="Genomic_DNA"/>
</dbReference>
<dbReference type="Gene3D" id="1.10.132.80">
    <property type="match status" value="1"/>
</dbReference>
<name>A0A6M0IJZ1_9BACT</name>
<protein>
    <submittedName>
        <fullName evidence="1">Uncharacterized protein</fullName>
    </submittedName>
</protein>
<dbReference type="Pfam" id="PF16677">
    <property type="entry name" value="GP3_package"/>
    <property type="match status" value="1"/>
</dbReference>
<sequence length="182" mass="20710">MAAPYGNLYGLGNHSAGRPPLYSDPAAFQAKVLEYFVWCEGESHIESKTVRRKRKDPESGKNKMVDVEEDQLIWDRNPERPTWTRLALYLGFESRKSLHDYSKKEAFSYPIKRALMVIESLYEEGLWSSSPAGVIFALKNLGWVDKTEVAHSGEVKTNGFIGKTDEELRAELAKLKKQKGKQ</sequence>
<proteinExistence type="predicted"/>
<evidence type="ECO:0000313" key="2">
    <source>
        <dbReference type="Proteomes" id="UP000477386"/>
    </source>
</evidence>
<organism evidence="1 2">
    <name type="scientific">Spirosoma agri</name>
    <dbReference type="NCBI Taxonomy" id="1987381"/>
    <lineage>
        <taxon>Bacteria</taxon>
        <taxon>Pseudomonadati</taxon>
        <taxon>Bacteroidota</taxon>
        <taxon>Cytophagia</taxon>
        <taxon>Cytophagales</taxon>
        <taxon>Cytophagaceae</taxon>
        <taxon>Spirosoma</taxon>
    </lineage>
</organism>
<reference evidence="1 2" key="1">
    <citation type="submission" date="2020-02" db="EMBL/GenBank/DDBJ databases">
        <title>Draft genome sequence of two Spirosoma agri KCTC 52727 and Spirosoma terrae KCTC 52035.</title>
        <authorList>
            <person name="Rojas J."/>
            <person name="Ambika Manirajan B."/>
            <person name="Ratering S."/>
            <person name="Suarez C."/>
            <person name="Schnell S."/>
        </authorList>
    </citation>
    <scope>NUCLEOTIDE SEQUENCE [LARGE SCALE GENOMIC DNA]</scope>
    <source>
        <strain evidence="1 2">KCTC 52727</strain>
    </source>
</reference>
<keyword evidence="2" id="KW-1185">Reference proteome</keyword>
<dbReference type="Proteomes" id="UP000477386">
    <property type="component" value="Unassembled WGS sequence"/>
</dbReference>
<gene>
    <name evidence="1" type="ORF">GK091_13675</name>
</gene>
<dbReference type="InterPro" id="IPR032066">
    <property type="entry name" value="GP3_package"/>
</dbReference>
<evidence type="ECO:0000313" key="1">
    <source>
        <dbReference type="EMBL" id="NEU67935.1"/>
    </source>
</evidence>
<comment type="caution">
    <text evidence="1">The sequence shown here is derived from an EMBL/GenBank/DDBJ whole genome shotgun (WGS) entry which is preliminary data.</text>
</comment>